<name>E3MIX0_CAERE</name>
<keyword evidence="1" id="KW-0472">Membrane</keyword>
<dbReference type="Proteomes" id="UP000008281">
    <property type="component" value="Unassembled WGS sequence"/>
</dbReference>
<evidence type="ECO:0000313" key="3">
    <source>
        <dbReference type="Proteomes" id="UP000008281"/>
    </source>
</evidence>
<keyword evidence="3" id="KW-1185">Reference proteome</keyword>
<reference evidence="2" key="1">
    <citation type="submission" date="2007-07" db="EMBL/GenBank/DDBJ databases">
        <title>PCAP assembly of the Caenorhabditis remanei genome.</title>
        <authorList>
            <consortium name="The Caenorhabditis remanei Sequencing Consortium"/>
            <person name="Wilson R.K."/>
        </authorList>
    </citation>
    <scope>NUCLEOTIDE SEQUENCE [LARGE SCALE GENOMIC DNA]</scope>
    <source>
        <strain evidence="2">PB4641</strain>
    </source>
</reference>
<dbReference type="CTD" id="9802106"/>
<keyword evidence="1" id="KW-1133">Transmembrane helix</keyword>
<feature type="transmembrane region" description="Helical" evidence="1">
    <location>
        <begin position="12"/>
        <end position="32"/>
    </location>
</feature>
<dbReference type="FunCoup" id="E3MIX0">
    <property type="interactions" value="1"/>
</dbReference>
<evidence type="ECO:0000313" key="2">
    <source>
        <dbReference type="EMBL" id="EFP03423.1"/>
    </source>
</evidence>
<feature type="transmembrane region" description="Helical" evidence="1">
    <location>
        <begin position="240"/>
        <end position="259"/>
    </location>
</feature>
<sequence>MQSYISYNSNIFSLSTFTMFSTVENLTFPGVFHNFYDNFEDSLKPVGQVKSFLKVVSFLSCTSTFITVLIVWNASGRLKIEYRNILLAQLILAFCGCFLISLISPSFLLPYPMIYLSGPFAINYRFTLYLSSLVVLLYFFPTMLLLSFGLIYNFMSLKQIASAWFHISVERFLKCLIALVTLILFSGNCFLISQVSGSQMAMQKEIVDTVDERCEKLFEKHAIFVFDIYSIPIKLASLEALMLSFLSVVFCIILTVLSCKHFERQKSNMSQATAKNHRMMMYMLVSYVAHFLIYFSFPLAAFTMAIHEVKPFLGNLTFLFIISPAHFLGISLSVTYCLIISPYRRVCIGIILLLTCSSRGPDTRNQNSNSNSSISIIDNILRRHSYRVSSTTT</sequence>
<dbReference type="RefSeq" id="XP_003103832.2">
    <property type="nucleotide sequence ID" value="XM_003103784.2"/>
</dbReference>
<evidence type="ECO:0000256" key="1">
    <source>
        <dbReference type="SAM" id="Phobius"/>
    </source>
</evidence>
<dbReference type="KEGG" id="crq:GCK72_007205"/>
<organism evidence="3">
    <name type="scientific">Caenorhabditis remanei</name>
    <name type="common">Caenorhabditis vulgaris</name>
    <dbReference type="NCBI Taxonomy" id="31234"/>
    <lineage>
        <taxon>Eukaryota</taxon>
        <taxon>Metazoa</taxon>
        <taxon>Ecdysozoa</taxon>
        <taxon>Nematoda</taxon>
        <taxon>Chromadorea</taxon>
        <taxon>Rhabditida</taxon>
        <taxon>Rhabditina</taxon>
        <taxon>Rhabditomorpha</taxon>
        <taxon>Rhabditoidea</taxon>
        <taxon>Rhabditidae</taxon>
        <taxon>Peloderinae</taxon>
        <taxon>Caenorhabditis</taxon>
    </lineage>
</organism>
<dbReference type="eggNOG" id="ENOG502TFYR">
    <property type="taxonomic scope" value="Eukaryota"/>
</dbReference>
<dbReference type="OrthoDB" id="5841067at2759"/>
<feature type="transmembrane region" description="Helical" evidence="1">
    <location>
        <begin position="52"/>
        <end position="74"/>
    </location>
</feature>
<feature type="transmembrane region" description="Helical" evidence="1">
    <location>
        <begin position="86"/>
        <end position="108"/>
    </location>
</feature>
<dbReference type="Pfam" id="PF10318">
    <property type="entry name" value="7TM_GPCR_Srh"/>
    <property type="match status" value="1"/>
</dbReference>
<feature type="transmembrane region" description="Helical" evidence="1">
    <location>
        <begin position="318"/>
        <end position="339"/>
    </location>
</feature>
<proteinExistence type="predicted"/>
<feature type="transmembrane region" description="Helical" evidence="1">
    <location>
        <begin position="172"/>
        <end position="193"/>
    </location>
</feature>
<dbReference type="InterPro" id="IPR019422">
    <property type="entry name" value="7TM_GPCR_serpentine_rcpt_Srh"/>
</dbReference>
<accession>E3MIX0</accession>
<dbReference type="HOGENOM" id="CLU_736162_0_0_1"/>
<dbReference type="OMA" id="KNHRMMM"/>
<feature type="transmembrane region" description="Helical" evidence="1">
    <location>
        <begin position="128"/>
        <end position="152"/>
    </location>
</feature>
<dbReference type="InParanoid" id="E3MIX0"/>
<keyword evidence="1" id="KW-0812">Transmembrane</keyword>
<feature type="transmembrane region" description="Helical" evidence="1">
    <location>
        <begin position="280"/>
        <end position="306"/>
    </location>
</feature>
<dbReference type="EMBL" id="DS268449">
    <property type="protein sequence ID" value="EFP03423.1"/>
    <property type="molecule type" value="Genomic_DNA"/>
</dbReference>
<dbReference type="AlphaFoldDB" id="E3MIX0"/>
<gene>
    <name evidence="2" type="ORF">CRE_09564</name>
</gene>
<protein>
    <submittedName>
        <fullName evidence="2">Uncharacterized protein</fullName>
    </submittedName>
</protein>
<dbReference type="GeneID" id="9802106"/>